<evidence type="ECO:0000259" key="3">
    <source>
        <dbReference type="Pfam" id="PF00048"/>
    </source>
</evidence>
<proteinExistence type="predicted"/>
<evidence type="ECO:0000256" key="1">
    <source>
        <dbReference type="ARBA" id="ARBA00022514"/>
    </source>
</evidence>
<dbReference type="Proteomes" id="UP000314983">
    <property type="component" value="Chromosome 12"/>
</dbReference>
<keyword evidence="1" id="KW-0202">Cytokine</keyword>
<evidence type="ECO:0000256" key="2">
    <source>
        <dbReference type="SAM" id="SignalP"/>
    </source>
</evidence>
<evidence type="ECO:0000313" key="4">
    <source>
        <dbReference type="Ensembl" id="ENSEEEP00000030153.2"/>
    </source>
</evidence>
<organism evidence="4 5">
    <name type="scientific">Electrophorus electricus</name>
    <name type="common">Electric eel</name>
    <name type="synonym">Gymnotus electricus</name>
    <dbReference type="NCBI Taxonomy" id="8005"/>
    <lineage>
        <taxon>Eukaryota</taxon>
        <taxon>Metazoa</taxon>
        <taxon>Chordata</taxon>
        <taxon>Craniata</taxon>
        <taxon>Vertebrata</taxon>
        <taxon>Euteleostomi</taxon>
        <taxon>Actinopterygii</taxon>
        <taxon>Neopterygii</taxon>
        <taxon>Teleostei</taxon>
        <taxon>Ostariophysi</taxon>
        <taxon>Gymnotiformes</taxon>
        <taxon>Gymnotoidei</taxon>
        <taxon>Gymnotidae</taxon>
        <taxon>Electrophorus</taxon>
    </lineage>
</organism>
<dbReference type="AlphaFoldDB" id="A0A4W4G0L2"/>
<protein>
    <recommendedName>
        <fullName evidence="3">Chemokine interleukin-8-like domain-containing protein</fullName>
    </recommendedName>
</protein>
<reference evidence="4" key="4">
    <citation type="submission" date="2025-08" db="UniProtKB">
        <authorList>
            <consortium name="Ensembl"/>
        </authorList>
    </citation>
    <scope>IDENTIFICATION</scope>
</reference>
<gene>
    <name evidence="4" type="primary">CXCL8</name>
</gene>
<dbReference type="Pfam" id="PF00048">
    <property type="entry name" value="IL8"/>
    <property type="match status" value="1"/>
</dbReference>
<reference evidence="5" key="1">
    <citation type="journal article" date="2014" name="Science">
        <title>Nonhuman genetics. Genomic basis for the convergent evolution of electric organs.</title>
        <authorList>
            <person name="Gallant J.R."/>
            <person name="Traeger L.L."/>
            <person name="Volkening J.D."/>
            <person name="Moffett H."/>
            <person name="Chen P.H."/>
            <person name="Novina C.D."/>
            <person name="Phillips G.N.Jr."/>
            <person name="Anand R."/>
            <person name="Wells G.B."/>
            <person name="Pinch M."/>
            <person name="Guth R."/>
            <person name="Unguez G.A."/>
            <person name="Albert J.S."/>
            <person name="Zakon H.H."/>
            <person name="Samanta M.P."/>
            <person name="Sussman M.R."/>
        </authorList>
    </citation>
    <scope>NUCLEOTIDE SEQUENCE [LARGE SCALE GENOMIC DNA]</scope>
</reference>
<dbReference type="Ensembl" id="ENSEEET00000030507.2">
    <property type="protein sequence ID" value="ENSEEEP00000030153.2"/>
    <property type="gene ID" value="ENSEEEG00000014456.2"/>
</dbReference>
<dbReference type="SUPFAM" id="SSF54117">
    <property type="entry name" value="Interleukin 8-like chemokines"/>
    <property type="match status" value="1"/>
</dbReference>
<accession>A0A4W4G0L2</accession>
<dbReference type="Gene3D" id="2.40.50.40">
    <property type="match status" value="1"/>
</dbReference>
<keyword evidence="2" id="KW-0732">Signal</keyword>
<sequence>CEAAILILLLLLGVLVAVVKHTMSLSSVGTPQTCCFDFFNGKIPVNKIKKIEKLDSRCANPGFLVTTEKRQICVGEDLTSELEND</sequence>
<name>A0A4W4G0L2_ELEEL</name>
<reference evidence="5" key="2">
    <citation type="journal article" date="2017" name="Sci. Adv.">
        <title>A tail of two voltages: Proteomic comparison of the three electric organs of the electric eel.</title>
        <authorList>
            <person name="Traeger L.L."/>
            <person name="Sabat G."/>
            <person name="Barrett-Wilt G.A."/>
            <person name="Wells G.B."/>
            <person name="Sussman M.R."/>
        </authorList>
    </citation>
    <scope>NUCLEOTIDE SEQUENCE [LARGE SCALE GENOMIC DNA]</scope>
</reference>
<reference evidence="4" key="3">
    <citation type="submission" date="2020-05" db="EMBL/GenBank/DDBJ databases">
        <title>Electrophorus electricus (electric eel) genome, fEleEle1, primary haplotype.</title>
        <authorList>
            <person name="Myers G."/>
            <person name="Meyer A."/>
            <person name="Fedrigo O."/>
            <person name="Formenti G."/>
            <person name="Rhie A."/>
            <person name="Tracey A."/>
            <person name="Sims Y."/>
            <person name="Jarvis E.D."/>
        </authorList>
    </citation>
    <scope>NUCLEOTIDE SEQUENCE [LARGE SCALE GENOMIC DNA]</scope>
</reference>
<dbReference type="GO" id="GO:0006955">
    <property type="term" value="P:immune response"/>
    <property type="evidence" value="ECO:0007669"/>
    <property type="project" value="InterPro"/>
</dbReference>
<reference evidence="4" key="5">
    <citation type="submission" date="2025-09" db="UniProtKB">
        <authorList>
            <consortium name="Ensembl"/>
        </authorList>
    </citation>
    <scope>IDENTIFICATION</scope>
</reference>
<feature type="signal peptide" evidence="2">
    <location>
        <begin position="1"/>
        <end position="17"/>
    </location>
</feature>
<dbReference type="InterPro" id="IPR001811">
    <property type="entry name" value="Chemokine_IL8-like_dom"/>
</dbReference>
<dbReference type="GO" id="GO:0008009">
    <property type="term" value="F:chemokine activity"/>
    <property type="evidence" value="ECO:0007669"/>
    <property type="project" value="InterPro"/>
</dbReference>
<feature type="chain" id="PRO_5044206028" description="Chemokine interleukin-8-like domain-containing protein" evidence="2">
    <location>
        <begin position="18"/>
        <end position="85"/>
    </location>
</feature>
<evidence type="ECO:0000313" key="5">
    <source>
        <dbReference type="Proteomes" id="UP000314983"/>
    </source>
</evidence>
<dbReference type="GeneTree" id="ENSGT00970000197865"/>
<keyword evidence="5" id="KW-1185">Reference proteome</keyword>
<dbReference type="GO" id="GO:0005615">
    <property type="term" value="C:extracellular space"/>
    <property type="evidence" value="ECO:0007669"/>
    <property type="project" value="UniProtKB-KW"/>
</dbReference>
<feature type="domain" description="Chemokine interleukin-8-like" evidence="3">
    <location>
        <begin position="33"/>
        <end position="74"/>
    </location>
</feature>
<dbReference type="InterPro" id="IPR036048">
    <property type="entry name" value="Interleukin_8-like_sf"/>
</dbReference>